<accession>A0ABQ1JDJ8</accession>
<dbReference type="EMBL" id="BMJE01000001">
    <property type="protein sequence ID" value="GGB64519.1"/>
    <property type="molecule type" value="Genomic_DNA"/>
</dbReference>
<proteinExistence type="predicted"/>
<reference evidence="2" key="1">
    <citation type="journal article" date="2019" name="Int. J. Syst. Evol. Microbiol.">
        <title>The Global Catalogue of Microorganisms (GCM) 10K type strain sequencing project: providing services to taxonomists for standard genome sequencing and annotation.</title>
        <authorList>
            <consortium name="The Broad Institute Genomics Platform"/>
            <consortium name="The Broad Institute Genome Sequencing Center for Infectious Disease"/>
            <person name="Wu L."/>
            <person name="Ma J."/>
        </authorList>
    </citation>
    <scope>NUCLEOTIDE SEQUENCE [LARGE SCALE GENOMIC DNA]</scope>
    <source>
        <strain evidence="2">CGMCC 1.15461</strain>
    </source>
</reference>
<name>A0ABQ1JDJ8_9FLAO</name>
<dbReference type="Proteomes" id="UP000615760">
    <property type="component" value="Unassembled WGS sequence"/>
</dbReference>
<dbReference type="RefSeq" id="WP_188619218.1">
    <property type="nucleotide sequence ID" value="NZ_BMJE01000001.1"/>
</dbReference>
<organism evidence="1 2">
    <name type="scientific">Flavobacterium suaedae</name>
    <dbReference type="NCBI Taxonomy" id="1767027"/>
    <lineage>
        <taxon>Bacteria</taxon>
        <taxon>Pseudomonadati</taxon>
        <taxon>Bacteroidota</taxon>
        <taxon>Flavobacteriia</taxon>
        <taxon>Flavobacteriales</taxon>
        <taxon>Flavobacteriaceae</taxon>
        <taxon>Flavobacterium</taxon>
    </lineage>
</organism>
<comment type="caution">
    <text evidence="1">The sequence shown here is derived from an EMBL/GenBank/DDBJ whole genome shotgun (WGS) entry which is preliminary data.</text>
</comment>
<gene>
    <name evidence="1" type="ORF">GCM10007424_00520</name>
</gene>
<evidence type="ECO:0000313" key="1">
    <source>
        <dbReference type="EMBL" id="GGB64519.1"/>
    </source>
</evidence>
<evidence type="ECO:0000313" key="2">
    <source>
        <dbReference type="Proteomes" id="UP000615760"/>
    </source>
</evidence>
<sequence>METKKATILREGDDTVYLELHQADGTLRIALTDNNPNNIKDVFNKLIKGLKLGQFTFELVDDKEDLYHHICVEYLIQLNSEMESVYNELRDLSLLENTQEVDNSN</sequence>
<keyword evidence="2" id="KW-1185">Reference proteome</keyword>
<protein>
    <submittedName>
        <fullName evidence="1">Uncharacterized protein</fullName>
    </submittedName>
</protein>